<feature type="compositionally biased region" description="Low complexity" evidence="1">
    <location>
        <begin position="91"/>
        <end position="114"/>
    </location>
</feature>
<proteinExistence type="predicted"/>
<feature type="region of interest" description="Disordered" evidence="1">
    <location>
        <begin position="1"/>
        <end position="142"/>
    </location>
</feature>
<evidence type="ECO:0000256" key="1">
    <source>
        <dbReference type="SAM" id="MobiDB-lite"/>
    </source>
</evidence>
<dbReference type="Proteomes" id="UP001589773">
    <property type="component" value="Unassembled WGS sequence"/>
</dbReference>
<feature type="compositionally biased region" description="Polar residues" evidence="1">
    <location>
        <begin position="115"/>
        <end position="129"/>
    </location>
</feature>
<name>A0ABV6FGG0_9BURK</name>
<organism evidence="2 3">
    <name type="scientific">Massilia consociata</name>
    <dbReference type="NCBI Taxonomy" id="760117"/>
    <lineage>
        <taxon>Bacteria</taxon>
        <taxon>Pseudomonadati</taxon>
        <taxon>Pseudomonadota</taxon>
        <taxon>Betaproteobacteria</taxon>
        <taxon>Burkholderiales</taxon>
        <taxon>Oxalobacteraceae</taxon>
        <taxon>Telluria group</taxon>
        <taxon>Massilia</taxon>
    </lineage>
</organism>
<gene>
    <name evidence="2" type="ORF">ACFFJK_09585</name>
</gene>
<dbReference type="EMBL" id="JBHLWP010000009">
    <property type="protein sequence ID" value="MFC0252140.1"/>
    <property type="molecule type" value="Genomic_DNA"/>
</dbReference>
<evidence type="ECO:0000313" key="2">
    <source>
        <dbReference type="EMBL" id="MFC0252140.1"/>
    </source>
</evidence>
<sequence>MSMQSEGKDAKGRNYDQVTRDGSSSAGSMGVGGTGDIGAMPDQGSQQSASRSDDLLAGDTTHQEADQAFGSNANAGQLQTGMEGIGKRSDAAGNRQSGQQASQQSGQPAARQGGMEQQGSGAMPTTGTDPDQYDQGTAAPER</sequence>
<protein>
    <submittedName>
        <fullName evidence="2">Uncharacterized protein</fullName>
    </submittedName>
</protein>
<evidence type="ECO:0000313" key="3">
    <source>
        <dbReference type="Proteomes" id="UP001589773"/>
    </source>
</evidence>
<comment type="caution">
    <text evidence="2">The sequence shown here is derived from an EMBL/GenBank/DDBJ whole genome shotgun (WGS) entry which is preliminary data.</text>
</comment>
<feature type="compositionally biased region" description="Basic and acidic residues" evidence="1">
    <location>
        <begin position="1"/>
        <end position="14"/>
    </location>
</feature>
<accession>A0ABV6FGG0</accession>
<keyword evidence="3" id="KW-1185">Reference proteome</keyword>
<feature type="compositionally biased region" description="Polar residues" evidence="1">
    <location>
        <begin position="69"/>
        <end position="80"/>
    </location>
</feature>
<reference evidence="2 3" key="1">
    <citation type="submission" date="2024-09" db="EMBL/GenBank/DDBJ databases">
        <authorList>
            <person name="Sun Q."/>
            <person name="Mori K."/>
        </authorList>
    </citation>
    <scope>NUCLEOTIDE SEQUENCE [LARGE SCALE GENOMIC DNA]</scope>
    <source>
        <strain evidence="2 3">CCM 7792</strain>
    </source>
</reference>
<dbReference type="RefSeq" id="WP_379678890.1">
    <property type="nucleotide sequence ID" value="NZ_JBHLWP010000009.1"/>
</dbReference>